<dbReference type="KEGG" id="jeo:JMA_30820"/>
<evidence type="ECO:0000313" key="12">
    <source>
        <dbReference type="Proteomes" id="UP000031449"/>
    </source>
</evidence>
<dbReference type="KEGG" id="jeo:JMA_36010"/>
<evidence type="ECO:0000313" key="6">
    <source>
        <dbReference type="EMBL" id="AJD91909.1"/>
    </source>
</evidence>
<feature type="region of interest" description="Disordered" evidence="2">
    <location>
        <begin position="110"/>
        <end position="145"/>
    </location>
</feature>
<evidence type="ECO:0000313" key="5">
    <source>
        <dbReference type="EMBL" id="AJD89980.1"/>
    </source>
</evidence>
<evidence type="ECO:0000313" key="9">
    <source>
        <dbReference type="EMBL" id="AJD92558.1"/>
    </source>
</evidence>
<dbReference type="InterPro" id="IPR009057">
    <property type="entry name" value="Homeodomain-like_sf"/>
</dbReference>
<dbReference type="GO" id="GO:0043565">
    <property type="term" value="F:sequence-specific DNA binding"/>
    <property type="evidence" value="ECO:0007669"/>
    <property type="project" value="InterPro"/>
</dbReference>
<dbReference type="OrthoDB" id="5690222at2"/>
<dbReference type="KEGG" id="jeo:JMA_06630"/>
<dbReference type="EMBL" id="CP009416">
    <property type="protein sequence ID" value="AJD92918.1"/>
    <property type="molecule type" value="Genomic_DNA"/>
</dbReference>
<dbReference type="SUPFAM" id="SSF48295">
    <property type="entry name" value="TrpR-like"/>
    <property type="match status" value="1"/>
</dbReference>
<keyword evidence="12" id="KW-1185">Reference proteome</keyword>
<feature type="compositionally biased region" description="Polar residues" evidence="2">
    <location>
        <begin position="127"/>
        <end position="137"/>
    </location>
</feature>
<dbReference type="InterPro" id="IPR052057">
    <property type="entry name" value="IS150/IS1296_orfA-like"/>
</dbReference>
<evidence type="ECO:0000256" key="1">
    <source>
        <dbReference type="ARBA" id="ARBA00038232"/>
    </source>
</evidence>
<feature type="region of interest" description="Disordered" evidence="2">
    <location>
        <begin position="167"/>
        <end position="188"/>
    </location>
</feature>
<dbReference type="Pfam" id="PF13518">
    <property type="entry name" value="HTH_28"/>
    <property type="match status" value="2"/>
</dbReference>
<feature type="domain" description="Insertion element IS150 protein InsJ-like helix-turn-helix" evidence="3">
    <location>
        <begin position="65"/>
        <end position="115"/>
    </location>
</feature>
<evidence type="ECO:0000256" key="2">
    <source>
        <dbReference type="SAM" id="MobiDB-lite"/>
    </source>
</evidence>
<dbReference type="EMBL" id="CP009416">
    <property type="protein sequence ID" value="AJD92550.1"/>
    <property type="molecule type" value="Genomic_DNA"/>
</dbReference>
<reference evidence="7 12" key="1">
    <citation type="submission" date="2014-08" db="EMBL/GenBank/DDBJ databases">
        <title>Complete genome of a marine bacteria Jeotgalibacillus malaysiensis.</title>
        <authorList>
            <person name="Yaakop A.S."/>
            <person name="Chan K.-G."/>
            <person name="Goh K.M."/>
        </authorList>
    </citation>
    <scope>NUCLEOTIDE SEQUENCE [LARGE SCALE GENOMIC DNA]</scope>
    <source>
        <strain evidence="7 12">D5</strain>
    </source>
</reference>
<evidence type="ECO:0000313" key="8">
    <source>
        <dbReference type="EMBL" id="AJD92550.1"/>
    </source>
</evidence>
<comment type="similarity">
    <text evidence="1">Belongs to the IS150/IS1296 orfA family.</text>
</comment>
<dbReference type="EMBL" id="CP009416">
    <property type="protein sequence ID" value="AJD92399.1"/>
    <property type="molecule type" value="Genomic_DNA"/>
</dbReference>
<evidence type="ECO:0000313" key="10">
    <source>
        <dbReference type="EMBL" id="AJD92563.1"/>
    </source>
</evidence>
<dbReference type="SUPFAM" id="SSF46689">
    <property type="entry name" value="Homeodomain-like"/>
    <property type="match status" value="1"/>
</dbReference>
<dbReference type="EMBL" id="CP009416">
    <property type="protein sequence ID" value="AJD92558.1"/>
    <property type="molecule type" value="Genomic_DNA"/>
</dbReference>
<protein>
    <submittedName>
        <fullName evidence="7">Transposase</fullName>
    </submittedName>
</protein>
<organism evidence="7 12">
    <name type="scientific">Jeotgalibacillus malaysiensis</name>
    <dbReference type="NCBI Taxonomy" id="1508404"/>
    <lineage>
        <taxon>Bacteria</taxon>
        <taxon>Bacillati</taxon>
        <taxon>Bacillota</taxon>
        <taxon>Bacilli</taxon>
        <taxon>Bacillales</taxon>
        <taxon>Caryophanaceae</taxon>
        <taxon>Jeotgalibacillus</taxon>
    </lineage>
</organism>
<dbReference type="KEGG" id="jeo:JMA_32330"/>
<evidence type="ECO:0000313" key="4">
    <source>
        <dbReference type="EMBL" id="AJD89766.1"/>
    </source>
</evidence>
<dbReference type="InterPro" id="IPR055247">
    <property type="entry name" value="InsJ-like_HTH"/>
</dbReference>
<dbReference type="BioCyc" id="JESP1508404:G14D9-9666-MONOMER"/>
<evidence type="ECO:0000313" key="11">
    <source>
        <dbReference type="EMBL" id="AJD92918.1"/>
    </source>
</evidence>
<dbReference type="EMBL" id="CP009416">
    <property type="protein sequence ID" value="AJD89980.1"/>
    <property type="molecule type" value="Genomic_DNA"/>
</dbReference>
<dbReference type="AlphaFoldDB" id="A0A0B5AWM7"/>
<dbReference type="EMBL" id="CP009416">
    <property type="protein sequence ID" value="AJD91909.1"/>
    <property type="molecule type" value="Genomic_DNA"/>
</dbReference>
<accession>A0A0B5AWM7</accession>
<evidence type="ECO:0000313" key="7">
    <source>
        <dbReference type="EMBL" id="AJD92399.1"/>
    </source>
</evidence>
<evidence type="ECO:0000259" key="3">
    <source>
        <dbReference type="Pfam" id="PF13518"/>
    </source>
</evidence>
<feature type="domain" description="Insertion element IS150 protein InsJ-like helix-turn-helix" evidence="3">
    <location>
        <begin position="8"/>
        <end position="58"/>
    </location>
</feature>
<dbReference type="KEGG" id="jeo:JMA_04490"/>
<proteinExistence type="inferred from homology"/>
<dbReference type="KEGG" id="jeo:JMA_25920"/>
<dbReference type="Gene3D" id="1.10.10.10">
    <property type="entry name" value="Winged helix-like DNA-binding domain superfamily/Winged helix DNA-binding domain"/>
    <property type="match status" value="1"/>
</dbReference>
<gene>
    <name evidence="4" type="ORF">JMA_04490</name>
    <name evidence="5" type="ORF">JMA_06630</name>
    <name evidence="6" type="ORF">JMA_25920</name>
    <name evidence="7" type="ORF">JMA_30820</name>
    <name evidence="8" type="ORF">JMA_32330</name>
    <name evidence="9" type="ORF">JMA_32410</name>
    <name evidence="10" type="ORF">JMA_32460</name>
    <name evidence="11" type="ORF">JMA_36010</name>
</gene>
<sequence>MVKYNEKFKLMIVKEYLNGPHGIRILARKHGIQSKTQIFNWVNIYRHFGEEGLKKKKKAFYSVQFKLDVISFMDRTGASQTETALQFRLTNPSLIGEWKKKFLEGGYEALENPRGQSTMSDKKKNGQNETASNQNEASNREKELERENELLRLEVAYLKKLKAFQKDPNNYLEKHKQRYRSNSKKHSD</sequence>
<dbReference type="Proteomes" id="UP000031449">
    <property type="component" value="Chromosome"/>
</dbReference>
<dbReference type="InterPro" id="IPR036388">
    <property type="entry name" value="WH-like_DNA-bd_sf"/>
</dbReference>
<dbReference type="HOGENOM" id="CLU_027402_17_0_9"/>
<dbReference type="EMBL" id="CP009416">
    <property type="protein sequence ID" value="AJD92563.1"/>
    <property type="molecule type" value="Genomic_DNA"/>
</dbReference>
<dbReference type="STRING" id="1508404.JMA_04490"/>
<feature type="compositionally biased region" description="Basic residues" evidence="2">
    <location>
        <begin position="175"/>
        <end position="188"/>
    </location>
</feature>
<dbReference type="PANTHER" id="PTHR33795">
    <property type="entry name" value="INSERTION ELEMENT IS150 PROTEIN INSJ"/>
    <property type="match status" value="1"/>
</dbReference>
<dbReference type="PANTHER" id="PTHR33795:SF1">
    <property type="entry name" value="INSERTION ELEMENT IS150 PROTEIN INSJ"/>
    <property type="match status" value="1"/>
</dbReference>
<dbReference type="KEGG" id="jeo:JMA_32460"/>
<dbReference type="EMBL" id="CP009416">
    <property type="protein sequence ID" value="AJD89766.1"/>
    <property type="molecule type" value="Genomic_DNA"/>
</dbReference>
<name>A0A0B5AWM7_9BACL</name>
<dbReference type="KEGG" id="jeo:JMA_32410"/>
<dbReference type="InterPro" id="IPR010921">
    <property type="entry name" value="Trp_repressor/repl_initiator"/>
</dbReference>